<dbReference type="AlphaFoldDB" id="A0A9R0DEV3"/>
<dbReference type="RefSeq" id="XP_035450515.2">
    <property type="nucleotide sequence ID" value="XM_035594622.2"/>
</dbReference>
<reference evidence="3" key="1">
    <citation type="submission" date="2025-08" db="UniProtKB">
        <authorList>
            <consortium name="RefSeq"/>
        </authorList>
    </citation>
    <scope>IDENTIFICATION</scope>
    <source>
        <tissue evidence="3">Whole larval tissue</tissue>
    </source>
</reference>
<evidence type="ECO:0000256" key="1">
    <source>
        <dbReference type="SAM" id="MobiDB-lite"/>
    </source>
</evidence>
<dbReference type="InterPro" id="IPR016024">
    <property type="entry name" value="ARM-type_fold"/>
</dbReference>
<feature type="compositionally biased region" description="Basic residues" evidence="1">
    <location>
        <begin position="495"/>
        <end position="505"/>
    </location>
</feature>
<keyword evidence="2" id="KW-1185">Reference proteome</keyword>
<evidence type="ECO:0000313" key="2">
    <source>
        <dbReference type="Proteomes" id="UP000829999"/>
    </source>
</evidence>
<dbReference type="SUPFAM" id="SSF48371">
    <property type="entry name" value="ARM repeat"/>
    <property type="match status" value="1"/>
</dbReference>
<sequence>MDDCCGKTYNNGLVDSSSYIICPTNNLIKNNYGQGKTELSSSHPLGGNIKTNKIEETCVKVPPATPMISALKKPVTNLKNQAINAKIATPIKVSLEPYCSVKLDSIKQLKDSTKKLLCLLEDIQVKANLKDFPISDRNQIKLVQLQGDDTKEPLNTESDQALKTLEAKTKALNKIYIEDEDDDCSIFKRLTRKCNCLNQLEYNDFIIHFNENTKYFTSTTGEIIKNMRILKKFLYMGGRYTKNALIFLNEGLADSAYAEKVEITQGCSHSDMCNVFEDNSIVTTCISWPCKLEYYGDTVTQNLAASFLYKLAQLEEGRRYLKYTSKVTNDIKKILRKKGAKLDIDTVELLNAVLKVMHPPMTNHINGTYQYRHLDEGYGSANFKALLEFRAHMSIDEVFTHLDLLNNLSSDETGKMELTKNLPSLLQLFKEMLQQYDNSEMNIIITNILNNIVSKNMLQENNESDWPKAMIVANIATEPVKKKNVQIQPSEPRAKKNSKKTNKSRIFLKNHKAIAGPADLNKSKRLIKDRRPVIVVPVEKK</sequence>
<organism evidence="2 3">
    <name type="scientific">Spodoptera frugiperda</name>
    <name type="common">Fall armyworm</name>
    <dbReference type="NCBI Taxonomy" id="7108"/>
    <lineage>
        <taxon>Eukaryota</taxon>
        <taxon>Metazoa</taxon>
        <taxon>Ecdysozoa</taxon>
        <taxon>Arthropoda</taxon>
        <taxon>Hexapoda</taxon>
        <taxon>Insecta</taxon>
        <taxon>Pterygota</taxon>
        <taxon>Neoptera</taxon>
        <taxon>Endopterygota</taxon>
        <taxon>Lepidoptera</taxon>
        <taxon>Glossata</taxon>
        <taxon>Ditrysia</taxon>
        <taxon>Noctuoidea</taxon>
        <taxon>Noctuidae</taxon>
        <taxon>Amphipyrinae</taxon>
        <taxon>Spodoptera</taxon>
    </lineage>
</organism>
<accession>A0A9R0DEV3</accession>
<proteinExistence type="predicted"/>
<feature type="region of interest" description="Disordered" evidence="1">
    <location>
        <begin position="484"/>
        <end position="505"/>
    </location>
</feature>
<dbReference type="Proteomes" id="UP000829999">
    <property type="component" value="Chromosome 31"/>
</dbReference>
<dbReference type="GeneID" id="118276347"/>
<protein>
    <submittedName>
        <fullName evidence="3">Uncharacterized protein LOC118276347</fullName>
    </submittedName>
</protein>
<name>A0A9R0DEV3_SPOFR</name>
<gene>
    <name evidence="3" type="primary">LOC118276347</name>
</gene>
<evidence type="ECO:0000313" key="3">
    <source>
        <dbReference type="RefSeq" id="XP_035450515.2"/>
    </source>
</evidence>
<dbReference type="OrthoDB" id="7479007at2759"/>